<reference evidence="1 2" key="1">
    <citation type="journal article" date="2022" name="DNA Res.">
        <title>Chromosomal-level genome assembly of the orchid tree Bauhinia variegata (Leguminosae; Cercidoideae) supports the allotetraploid origin hypothesis of Bauhinia.</title>
        <authorList>
            <person name="Zhong Y."/>
            <person name="Chen Y."/>
            <person name="Zheng D."/>
            <person name="Pang J."/>
            <person name="Liu Y."/>
            <person name="Luo S."/>
            <person name="Meng S."/>
            <person name="Qian L."/>
            <person name="Wei D."/>
            <person name="Dai S."/>
            <person name="Zhou R."/>
        </authorList>
    </citation>
    <scope>NUCLEOTIDE SEQUENCE [LARGE SCALE GENOMIC DNA]</scope>
    <source>
        <strain evidence="1">BV-YZ2020</strain>
    </source>
</reference>
<protein>
    <submittedName>
        <fullName evidence="1">Uncharacterized protein</fullName>
    </submittedName>
</protein>
<sequence>MASSFTVLPTIRNSLSWPTMVASDHYNNKGELSFGSMPIFKSQRNVNLQDHLTVANVASPLPEVAPPPPESSGSTDGHHHVAWTSILQERWEGELVVEGEIPLWLNGTYLRNGPGLWHIGDYNFRHMFDGYATLVKLQFENGRLIAGHRQIESEAYKAAKKNKKICYREFSEVPKPANFLANMVDLASLFSGASLTDNANTGVVKLGDGRVVCLTETQKGSIVIDPNTLETLGRFQYTDSLGGLIHSAHPIVTDSEFLTLLPDLINPGYLVVRMVRGSNERKVIGRVDCRGGPSPGWVHSFPVTEHYVIVPEMPLRYCAQNLLKAEPTPLYKFEWHPQSKGFMHVMCKASGNIVASVEVPVYITFHFINAYEEEDEDGRVTAVIADCCEHNANTTILERLRLQNLRSFNGEDVLPDARVGRFIIPLDGSGYGKLEAALDPDEHGRGMDMCSINPNFLGKKYRYAYACGAQRPCNFPNTLTKLDFVEKKATNWYDEGAVPSEPLFVARPGATEEDDGVVISIISEKSGGGYALLLDGSTFQEIARAKFPYGLPYGLHGCWVPKQ</sequence>
<name>A0ACB9LWG6_BAUVA</name>
<organism evidence="1 2">
    <name type="scientific">Bauhinia variegata</name>
    <name type="common">Purple orchid tree</name>
    <name type="synonym">Phanera variegata</name>
    <dbReference type="NCBI Taxonomy" id="167791"/>
    <lineage>
        <taxon>Eukaryota</taxon>
        <taxon>Viridiplantae</taxon>
        <taxon>Streptophyta</taxon>
        <taxon>Embryophyta</taxon>
        <taxon>Tracheophyta</taxon>
        <taxon>Spermatophyta</taxon>
        <taxon>Magnoliopsida</taxon>
        <taxon>eudicotyledons</taxon>
        <taxon>Gunneridae</taxon>
        <taxon>Pentapetalae</taxon>
        <taxon>rosids</taxon>
        <taxon>fabids</taxon>
        <taxon>Fabales</taxon>
        <taxon>Fabaceae</taxon>
        <taxon>Cercidoideae</taxon>
        <taxon>Cercideae</taxon>
        <taxon>Bauhiniinae</taxon>
        <taxon>Bauhinia</taxon>
    </lineage>
</organism>
<evidence type="ECO:0000313" key="2">
    <source>
        <dbReference type="Proteomes" id="UP000828941"/>
    </source>
</evidence>
<dbReference type="Proteomes" id="UP000828941">
    <property type="component" value="Chromosome 10"/>
</dbReference>
<dbReference type="EMBL" id="CM039435">
    <property type="protein sequence ID" value="KAI4316108.1"/>
    <property type="molecule type" value="Genomic_DNA"/>
</dbReference>
<comment type="caution">
    <text evidence="1">The sequence shown here is derived from an EMBL/GenBank/DDBJ whole genome shotgun (WGS) entry which is preliminary data.</text>
</comment>
<proteinExistence type="predicted"/>
<keyword evidence="2" id="KW-1185">Reference proteome</keyword>
<evidence type="ECO:0000313" key="1">
    <source>
        <dbReference type="EMBL" id="KAI4316108.1"/>
    </source>
</evidence>
<gene>
    <name evidence="1" type="ORF">L6164_024121</name>
</gene>
<accession>A0ACB9LWG6</accession>